<keyword evidence="3" id="KW-1185">Reference proteome</keyword>
<organism evidence="2 3">
    <name type="scientific">Deinococcus proteolyticus (strain ATCC 35074 / DSM 20540 / JCM 6276 / NBRC 101906 / NCIMB 13154 / VKM Ac-1939 / CCM 2703 / MRP)</name>
    <dbReference type="NCBI Taxonomy" id="693977"/>
    <lineage>
        <taxon>Bacteria</taxon>
        <taxon>Thermotogati</taxon>
        <taxon>Deinococcota</taxon>
        <taxon>Deinococci</taxon>
        <taxon>Deinococcales</taxon>
        <taxon>Deinococcaceae</taxon>
        <taxon>Deinococcus</taxon>
    </lineage>
</organism>
<dbReference type="KEGG" id="dpt:Deipr_2333"/>
<evidence type="ECO:0000313" key="3">
    <source>
        <dbReference type="Proteomes" id="UP000007718"/>
    </source>
</evidence>
<proteinExistence type="predicted"/>
<dbReference type="HOGENOM" id="CLU_1568163_0_0_0"/>
<keyword evidence="2" id="KW-0614">Plasmid</keyword>
<evidence type="ECO:0000256" key="1">
    <source>
        <dbReference type="SAM" id="MobiDB-lite"/>
    </source>
</evidence>
<protein>
    <submittedName>
        <fullName evidence="2">Uncharacterized protein</fullName>
    </submittedName>
</protein>
<feature type="region of interest" description="Disordered" evidence="1">
    <location>
        <begin position="132"/>
        <end position="170"/>
    </location>
</feature>
<reference evidence="3" key="1">
    <citation type="submission" date="2011-02" db="EMBL/GenBank/DDBJ databases">
        <title>The complete sequence of plasmid2 of Deinococcus proteolyticus DSM 20540.</title>
        <authorList>
            <consortium name="US DOE Joint Genome Institute (JGI-PGF)"/>
            <person name="Lucas S."/>
            <person name="Copeland A."/>
            <person name="Lapidus A."/>
            <person name="Bruce D."/>
            <person name="Goodwin L."/>
            <person name="Pitluck S."/>
            <person name="Kyrpides N."/>
            <person name="Mavromatis K."/>
            <person name="Pagani I."/>
            <person name="Ivanova N."/>
            <person name="Ovchinnikova G."/>
            <person name="Zeytun A."/>
            <person name="Detter J.C."/>
            <person name="Han C."/>
            <person name="Land M."/>
            <person name="Hauser L."/>
            <person name="Markowitz V."/>
            <person name="Cheng J.-F."/>
            <person name="Hugenholtz P."/>
            <person name="Woyke T."/>
            <person name="Wu D."/>
            <person name="Pukall R."/>
            <person name="Steenblock K."/>
            <person name="Brambilla E."/>
            <person name="Klenk H.-P."/>
            <person name="Eisen J.A."/>
        </authorList>
    </citation>
    <scope>NUCLEOTIDE SEQUENCE [LARGE SCALE GENOMIC DNA]</scope>
    <source>
        <strain evidence="3">ATCC 35074 / DSM 20540 / JCM 6276 / NBRC 101906 / NCIMB 13154 / VKM Ac-1939 / CCM 2703 / MRP</strain>
        <plasmid evidence="3">Plasmid pDEIPR02</plasmid>
    </source>
</reference>
<geneLocation type="plasmid" evidence="2 3">
    <name>pDEIPR02</name>
</geneLocation>
<dbReference type="AlphaFoldDB" id="F0RQ99"/>
<evidence type="ECO:0000313" key="2">
    <source>
        <dbReference type="EMBL" id="ADY27458.1"/>
    </source>
</evidence>
<reference evidence="2 3" key="2">
    <citation type="journal article" date="2012" name="Stand. Genomic Sci.">
        <title>Complete genome sequence of the orange-red pigmented, radioresistant Deinococcus proteolyticus type strain (MRP(T)).</title>
        <authorList>
            <person name="Copeland A."/>
            <person name="Zeytun A."/>
            <person name="Yassawong M."/>
            <person name="Nolan M."/>
            <person name="Lucas S."/>
            <person name="Hammon N."/>
            <person name="Deshpande S."/>
            <person name="Cheng J.F."/>
            <person name="Han C."/>
            <person name="Tapia R."/>
            <person name="Goodwin L.A."/>
            <person name="Pitluck S."/>
            <person name="Mavromatis K."/>
            <person name="Liolios K."/>
            <person name="Pagani I."/>
            <person name="Ivanova N."/>
            <person name="Mikhailova N."/>
            <person name="Pati A."/>
            <person name="Chen A."/>
            <person name="Palaniappan K."/>
            <person name="Land M."/>
            <person name="Hauser L."/>
            <person name="Jeffries C.D."/>
            <person name="Brambilla E.M."/>
            <person name="Rohde M."/>
            <person name="Sikorski J."/>
            <person name="Pukall R."/>
            <person name="Goker M."/>
            <person name="Detter J.C."/>
            <person name="Woyke T."/>
            <person name="Bristow J."/>
            <person name="Eisen J.A."/>
            <person name="Markowitz V."/>
            <person name="Hugenholtz P."/>
            <person name="Kyrpides N.C."/>
            <person name="Klenk H.P."/>
            <person name="Lapidus A."/>
        </authorList>
    </citation>
    <scope>NUCLEOTIDE SEQUENCE [LARGE SCALE GENOMIC DNA]</scope>
    <source>
        <strain evidence="3">ATCC 35074 / DSM 20540 / JCM 6276 / NBRC 101906 / NCIMB 13154 / VKM Ac-1939 / CCM 2703 / MRP</strain>
        <plasmid evidence="3">Plasmid pDEIPR02</plasmid>
    </source>
</reference>
<dbReference type="Proteomes" id="UP000007718">
    <property type="component" value="Plasmid pDEIPR02"/>
</dbReference>
<gene>
    <name evidence="2" type="ordered locus">Deipr_2333</name>
</gene>
<accession>F0RQ99</accession>
<dbReference type="EMBL" id="CP002538">
    <property type="protein sequence ID" value="ADY27458.1"/>
    <property type="molecule type" value="Genomic_DNA"/>
</dbReference>
<feature type="compositionally biased region" description="Acidic residues" evidence="1">
    <location>
        <begin position="143"/>
        <end position="170"/>
    </location>
</feature>
<sequence length="170" mass="19547">MRAYLFSCTASALEPVLELLDREYFRGGLQLGPQRLLVPMPVRPGFGSHNQLTDQLRQLLRRQNMDVYPVVIPPSDRETDQQAPTRQTYSNLWIRARTDTDFSLIDGSHTTIWEGIQFELTPTSQPKWAGIYVPDHGIPEPMSQDEDTDLDEDLEDPAWNDGDWDDEDWG</sequence>
<name>F0RQ99_DEIPM</name>